<accession>A0A2K8KVC6</accession>
<proteinExistence type="predicted"/>
<feature type="domain" description="Histidine kinase" evidence="12">
    <location>
        <begin position="547"/>
        <end position="768"/>
    </location>
</feature>
<feature type="transmembrane region" description="Helical" evidence="11">
    <location>
        <begin position="119"/>
        <end position="143"/>
    </location>
</feature>
<feature type="transmembrane region" description="Helical" evidence="11">
    <location>
        <begin position="191"/>
        <end position="212"/>
    </location>
</feature>
<dbReference type="InterPro" id="IPR011006">
    <property type="entry name" value="CheY-like_superfamily"/>
</dbReference>
<keyword evidence="4" id="KW-1003">Cell membrane</keyword>
<dbReference type="PANTHER" id="PTHR45339:SF1">
    <property type="entry name" value="HYBRID SIGNAL TRANSDUCTION HISTIDINE KINASE J"/>
    <property type="match status" value="1"/>
</dbReference>
<protein>
    <recommendedName>
        <fullName evidence="3">histidine kinase</fullName>
        <ecNumber evidence="3">2.7.13.3</ecNumber>
    </recommendedName>
</protein>
<dbReference type="SMART" id="SM00387">
    <property type="entry name" value="HATPase_c"/>
    <property type="match status" value="1"/>
</dbReference>
<keyword evidence="15" id="KW-0418">Kinase</keyword>
<dbReference type="EC" id="2.7.13.3" evidence="3"/>
<dbReference type="InterPro" id="IPR003594">
    <property type="entry name" value="HATPase_dom"/>
</dbReference>
<feature type="transmembrane region" description="Helical" evidence="11">
    <location>
        <begin position="81"/>
        <end position="107"/>
    </location>
</feature>
<evidence type="ECO:0000313" key="15">
    <source>
        <dbReference type="EMBL" id="ATX77979.1"/>
    </source>
</evidence>
<organism evidence="15 16">
    <name type="scientific">Reinekea forsetii</name>
    <dbReference type="NCBI Taxonomy" id="1336806"/>
    <lineage>
        <taxon>Bacteria</taxon>
        <taxon>Pseudomonadati</taxon>
        <taxon>Pseudomonadota</taxon>
        <taxon>Gammaproteobacteria</taxon>
        <taxon>Oceanospirillales</taxon>
        <taxon>Saccharospirillaceae</taxon>
        <taxon>Reinekea</taxon>
    </lineage>
</organism>
<keyword evidence="7 11" id="KW-1133">Transmembrane helix</keyword>
<evidence type="ECO:0000313" key="16">
    <source>
        <dbReference type="Proteomes" id="UP000229757"/>
    </source>
</evidence>
<keyword evidence="16" id="KW-1185">Reference proteome</keyword>
<dbReference type="Pfam" id="PF03924">
    <property type="entry name" value="CHASE"/>
    <property type="match status" value="1"/>
</dbReference>
<feature type="modified residue" description="4-aspartylphosphate" evidence="10">
    <location>
        <position position="871"/>
    </location>
</feature>
<evidence type="ECO:0000259" key="14">
    <source>
        <dbReference type="PROSITE" id="PS50839"/>
    </source>
</evidence>
<evidence type="ECO:0000256" key="6">
    <source>
        <dbReference type="ARBA" id="ARBA00022692"/>
    </source>
</evidence>
<dbReference type="PRINTS" id="PR00344">
    <property type="entry name" value="BCTRLSENSOR"/>
</dbReference>
<evidence type="ECO:0000256" key="8">
    <source>
        <dbReference type="ARBA" id="ARBA00023012"/>
    </source>
</evidence>
<evidence type="ECO:0000256" key="10">
    <source>
        <dbReference type="PROSITE-ProRule" id="PRU00169"/>
    </source>
</evidence>
<dbReference type="SUPFAM" id="SSF47384">
    <property type="entry name" value="Homodimeric domain of signal transducing histidine kinase"/>
    <property type="match status" value="1"/>
</dbReference>
<evidence type="ECO:0000256" key="11">
    <source>
        <dbReference type="SAM" id="Phobius"/>
    </source>
</evidence>
<dbReference type="InterPro" id="IPR001789">
    <property type="entry name" value="Sig_transdc_resp-reg_receiver"/>
</dbReference>
<dbReference type="Pfam" id="PF00072">
    <property type="entry name" value="Response_reg"/>
    <property type="match status" value="1"/>
</dbReference>
<keyword evidence="15" id="KW-0808">Transferase</keyword>
<evidence type="ECO:0000256" key="4">
    <source>
        <dbReference type="ARBA" id="ARBA00022475"/>
    </source>
</evidence>
<gene>
    <name evidence="15" type="ORF">REIFOR_02858</name>
</gene>
<evidence type="ECO:0000256" key="3">
    <source>
        <dbReference type="ARBA" id="ARBA00012438"/>
    </source>
</evidence>
<dbReference type="Proteomes" id="UP000229757">
    <property type="component" value="Chromosome"/>
</dbReference>
<evidence type="ECO:0000256" key="2">
    <source>
        <dbReference type="ARBA" id="ARBA00004651"/>
    </source>
</evidence>
<dbReference type="InterPro" id="IPR003661">
    <property type="entry name" value="HisK_dim/P_dom"/>
</dbReference>
<dbReference type="Gene3D" id="3.30.450.350">
    <property type="entry name" value="CHASE domain"/>
    <property type="match status" value="1"/>
</dbReference>
<dbReference type="PROSITE" id="PS50839">
    <property type="entry name" value="CHASE"/>
    <property type="match status" value="1"/>
</dbReference>
<dbReference type="InterPro" id="IPR007895">
    <property type="entry name" value="MASE1"/>
</dbReference>
<dbReference type="AlphaFoldDB" id="A0A2K8KVC6"/>
<dbReference type="PROSITE" id="PS50109">
    <property type="entry name" value="HIS_KIN"/>
    <property type="match status" value="1"/>
</dbReference>
<dbReference type="InterPro" id="IPR042240">
    <property type="entry name" value="CHASE_sf"/>
</dbReference>
<name>A0A2K8KVC6_9GAMM</name>
<evidence type="ECO:0000259" key="13">
    <source>
        <dbReference type="PROSITE" id="PS50110"/>
    </source>
</evidence>
<dbReference type="InterPro" id="IPR006189">
    <property type="entry name" value="CHASE_dom"/>
</dbReference>
<dbReference type="CDD" id="cd17546">
    <property type="entry name" value="REC_hyHK_CKI1_RcsC-like"/>
    <property type="match status" value="1"/>
</dbReference>
<feature type="domain" description="Response regulatory" evidence="13">
    <location>
        <begin position="821"/>
        <end position="939"/>
    </location>
</feature>
<feature type="transmembrane region" description="Helical" evidence="11">
    <location>
        <begin position="7"/>
        <end position="27"/>
    </location>
</feature>
<dbReference type="RefSeq" id="WP_100258200.1">
    <property type="nucleotide sequence ID" value="NZ_CP011797.1"/>
</dbReference>
<keyword evidence="6 11" id="KW-0812">Transmembrane</keyword>
<dbReference type="Pfam" id="PF02518">
    <property type="entry name" value="HATPase_c"/>
    <property type="match status" value="1"/>
</dbReference>
<dbReference type="InterPro" id="IPR005467">
    <property type="entry name" value="His_kinase_dom"/>
</dbReference>
<dbReference type="Gene3D" id="3.30.565.10">
    <property type="entry name" value="Histidine kinase-like ATPase, C-terminal domain"/>
    <property type="match status" value="1"/>
</dbReference>
<comment type="catalytic activity">
    <reaction evidence="1">
        <text>ATP + protein L-histidine = ADP + protein N-phospho-L-histidine.</text>
        <dbReference type="EC" id="2.7.13.3"/>
    </reaction>
</comment>
<dbReference type="Gene3D" id="1.10.287.130">
    <property type="match status" value="1"/>
</dbReference>
<dbReference type="InterPro" id="IPR036097">
    <property type="entry name" value="HisK_dim/P_sf"/>
</dbReference>
<dbReference type="SMART" id="SM00388">
    <property type="entry name" value="HisKA"/>
    <property type="match status" value="1"/>
</dbReference>
<dbReference type="CDD" id="cd00082">
    <property type="entry name" value="HisKA"/>
    <property type="match status" value="1"/>
</dbReference>
<dbReference type="InterPro" id="IPR036890">
    <property type="entry name" value="HATPase_C_sf"/>
</dbReference>
<dbReference type="GO" id="GO:0000155">
    <property type="term" value="F:phosphorelay sensor kinase activity"/>
    <property type="evidence" value="ECO:0007669"/>
    <property type="project" value="InterPro"/>
</dbReference>
<feature type="domain" description="CHASE" evidence="14">
    <location>
        <begin position="254"/>
        <end position="418"/>
    </location>
</feature>
<dbReference type="OrthoDB" id="6110670at2"/>
<dbReference type="KEGG" id="rfo:REIFOR_02858"/>
<dbReference type="SUPFAM" id="SSF55874">
    <property type="entry name" value="ATPase domain of HSP90 chaperone/DNA topoisomerase II/histidine kinase"/>
    <property type="match status" value="1"/>
</dbReference>
<feature type="transmembrane region" description="Helical" evidence="11">
    <location>
        <begin position="155"/>
        <end position="179"/>
    </location>
</feature>
<dbReference type="PROSITE" id="PS50110">
    <property type="entry name" value="RESPONSE_REGULATORY"/>
    <property type="match status" value="1"/>
</dbReference>
<dbReference type="InterPro" id="IPR004358">
    <property type="entry name" value="Sig_transdc_His_kin-like_C"/>
</dbReference>
<dbReference type="SUPFAM" id="SSF52172">
    <property type="entry name" value="CheY-like"/>
    <property type="match status" value="1"/>
</dbReference>
<dbReference type="SMART" id="SM01079">
    <property type="entry name" value="CHASE"/>
    <property type="match status" value="1"/>
</dbReference>
<evidence type="ECO:0000256" key="7">
    <source>
        <dbReference type="ARBA" id="ARBA00022989"/>
    </source>
</evidence>
<dbReference type="PANTHER" id="PTHR45339">
    <property type="entry name" value="HYBRID SIGNAL TRANSDUCTION HISTIDINE KINASE J"/>
    <property type="match status" value="1"/>
</dbReference>
<evidence type="ECO:0000256" key="9">
    <source>
        <dbReference type="ARBA" id="ARBA00023136"/>
    </source>
</evidence>
<evidence type="ECO:0000256" key="5">
    <source>
        <dbReference type="ARBA" id="ARBA00022553"/>
    </source>
</evidence>
<dbReference type="EMBL" id="CP011797">
    <property type="protein sequence ID" value="ATX77979.1"/>
    <property type="molecule type" value="Genomic_DNA"/>
</dbReference>
<feature type="transmembrane region" description="Helical" evidence="11">
    <location>
        <begin position="33"/>
        <end position="49"/>
    </location>
</feature>
<dbReference type="GO" id="GO:0005886">
    <property type="term" value="C:plasma membrane"/>
    <property type="evidence" value="ECO:0007669"/>
    <property type="project" value="UniProtKB-SubCell"/>
</dbReference>
<dbReference type="Pfam" id="PF00512">
    <property type="entry name" value="HisKA"/>
    <property type="match status" value="1"/>
</dbReference>
<evidence type="ECO:0000256" key="1">
    <source>
        <dbReference type="ARBA" id="ARBA00000085"/>
    </source>
</evidence>
<keyword evidence="5 10" id="KW-0597">Phosphoprotein</keyword>
<sequence length="940" mass="102208">MAQRLYYFLLAALAYGLFSWVGLLLVIPPGFSSAIWPAAGLALGLYILMPTRAIVGGIWLGAFIVNLGIATQGFSQFSLPAVLMAVTTGTGATLQMLFGSWLFGRLLSTDQYIATPHDIFKFVLLISPLSCLIGSTIGVVPLYVNGFVSLANLPFSWLTWWVGDAIGLMLFTPLILTLLSTNQRLSNARKLLSLVPMTVIFSAILVLFFGSLQHHRQNQSTEMSELAQRLHLNVERRLRDSANKLLAYSAFFQASSYVSADDFAAFSATINTGDPTFQVVGWTPIVHRIERASVEADVRAQGFPDFTFTEPSPNGTVPAGPQDIYYPVVYIYPFALNKRAFGLNLGAIPSRLLALTQAFEQNQSVATAPIQLVQELDGTLGFILYLPVFRSTQLAFLSGPEKELLGYVGGGFRIGAVLRGAQREAEKIGIGIDLHDITDGRQPLQESTLIAVEGFEPVTYSLFFGQRHYQLTFFVSEKFGLYHKDWTSWIILTAGFLIAALLNSVILMLAATTENIRHEVARKTDDLMQATQAAIEANAAKSNFLANMSHEFRTPLNAIIGLNELCLMTPLTAQQSDYLGKSQMASNTLLGLINHTLDYEKIALGKLEVETTPFSLNNILDKMHAIFAIQAVQKGLYFVVTVPTALPETVLGDALRVEQVLLNLCSNAVKFTDQGGVTVELVVITRTLEHIALELTVSDTGIGISPDEQGHLFESFRQADASTARKYGGTGLGLNISRQLVDLMGGEIDVHSDLDVGSQFVVRLMFQITTADGRQIDAVSQNGLNVQQSSAQNTSAVRVYGAAIPSASPPDMTKEALKGLALLVVEDNIINRVVAEGLLRSMGAEITLAVDGFHALEILQSGADFDLILLDIQMPGMDGCELARKIRLLPGAVNELPLIAMTANVMDDDIARCLAAGMDDHIGKPLNIRTMVDKILARIG</sequence>
<feature type="transmembrane region" description="Helical" evidence="11">
    <location>
        <begin position="56"/>
        <end position="75"/>
    </location>
</feature>
<dbReference type="CDD" id="cd16922">
    <property type="entry name" value="HATPase_EvgS-ArcB-TorS-like"/>
    <property type="match status" value="1"/>
</dbReference>
<keyword evidence="9 11" id="KW-0472">Membrane</keyword>
<evidence type="ECO:0000259" key="12">
    <source>
        <dbReference type="PROSITE" id="PS50109"/>
    </source>
</evidence>
<dbReference type="SMART" id="SM00448">
    <property type="entry name" value="REC"/>
    <property type="match status" value="1"/>
</dbReference>
<comment type="subcellular location">
    <subcellularLocation>
        <location evidence="2">Cell membrane</location>
        <topology evidence="2">Multi-pass membrane protein</topology>
    </subcellularLocation>
</comment>
<reference evidence="15 16" key="1">
    <citation type="journal article" date="2017" name="Environ. Microbiol.">
        <title>Genomic and physiological analyses of 'Reinekea forsetii' reveal a versatile opportunistic lifestyle during spring algae blooms.</title>
        <authorList>
            <person name="Avci B."/>
            <person name="Hahnke R.L."/>
            <person name="Chafee M."/>
            <person name="Fischer T."/>
            <person name="Gruber-Vodicka H."/>
            <person name="Tegetmeyer H.E."/>
            <person name="Harder J."/>
            <person name="Fuchs B.M."/>
            <person name="Amann R.I."/>
            <person name="Teeling H."/>
        </authorList>
    </citation>
    <scope>NUCLEOTIDE SEQUENCE [LARGE SCALE GENOMIC DNA]</scope>
    <source>
        <strain evidence="15 16">Hel1_31_D35</strain>
    </source>
</reference>
<dbReference type="Pfam" id="PF05231">
    <property type="entry name" value="MASE1"/>
    <property type="match status" value="1"/>
</dbReference>
<keyword evidence="8" id="KW-0902">Two-component regulatory system</keyword>
<dbReference type="FunFam" id="3.30.565.10:FF:000010">
    <property type="entry name" value="Sensor histidine kinase RcsC"/>
    <property type="match status" value="1"/>
</dbReference>
<dbReference type="Gene3D" id="3.40.50.2300">
    <property type="match status" value="1"/>
</dbReference>